<dbReference type="PROSITE" id="PS00061">
    <property type="entry name" value="ADH_SHORT"/>
    <property type="match status" value="1"/>
</dbReference>
<dbReference type="Proteomes" id="UP000547058">
    <property type="component" value="Unassembled WGS sequence"/>
</dbReference>
<organism evidence="4 5">
    <name type="scientific">Stenotrophomonas tumulicola</name>
    <dbReference type="NCBI Taxonomy" id="1685415"/>
    <lineage>
        <taxon>Bacteria</taxon>
        <taxon>Pseudomonadati</taxon>
        <taxon>Pseudomonadota</taxon>
        <taxon>Gammaproteobacteria</taxon>
        <taxon>Lysobacterales</taxon>
        <taxon>Lysobacteraceae</taxon>
        <taxon>Stenotrophomonas</taxon>
    </lineage>
</organism>
<proteinExistence type="inferred from homology"/>
<reference evidence="4 5" key="1">
    <citation type="submission" date="2020-08" db="EMBL/GenBank/DDBJ databases">
        <title>Stenotrophomonas tumulicola JCM 30961.</title>
        <authorList>
            <person name="Deng Y."/>
        </authorList>
    </citation>
    <scope>NUCLEOTIDE SEQUENCE [LARGE SCALE GENOMIC DNA]</scope>
    <source>
        <strain evidence="4 5">JCM 30961</strain>
    </source>
</reference>
<dbReference type="SMART" id="SM00822">
    <property type="entry name" value="PKS_KR"/>
    <property type="match status" value="1"/>
</dbReference>
<evidence type="ECO:0000256" key="2">
    <source>
        <dbReference type="RuleBase" id="RU000363"/>
    </source>
</evidence>
<name>A0A7W3FKR4_9GAMM</name>
<comment type="caution">
    <text evidence="4">The sequence shown here is derived from an EMBL/GenBank/DDBJ whole genome shotgun (WGS) entry which is preliminary data.</text>
</comment>
<gene>
    <name evidence="4" type="ORF">H4O11_05845</name>
</gene>
<evidence type="ECO:0000313" key="4">
    <source>
        <dbReference type="EMBL" id="MBA8681328.1"/>
    </source>
</evidence>
<dbReference type="InterPro" id="IPR050259">
    <property type="entry name" value="SDR"/>
</dbReference>
<dbReference type="FunFam" id="3.40.50.720:FF:000084">
    <property type="entry name" value="Short-chain dehydrogenase reductase"/>
    <property type="match status" value="1"/>
</dbReference>
<accession>A0A7W3FKR4</accession>
<feature type="domain" description="Ketoreductase" evidence="3">
    <location>
        <begin position="8"/>
        <end position="219"/>
    </location>
</feature>
<dbReference type="Pfam" id="PF00106">
    <property type="entry name" value="adh_short"/>
    <property type="match status" value="1"/>
</dbReference>
<dbReference type="AlphaFoldDB" id="A0A7W3FKR4"/>
<evidence type="ECO:0000256" key="1">
    <source>
        <dbReference type="ARBA" id="ARBA00006484"/>
    </source>
</evidence>
<dbReference type="InterPro" id="IPR057326">
    <property type="entry name" value="KR_dom"/>
</dbReference>
<evidence type="ECO:0000313" key="5">
    <source>
        <dbReference type="Proteomes" id="UP000547058"/>
    </source>
</evidence>
<dbReference type="SUPFAM" id="SSF51735">
    <property type="entry name" value="NAD(P)-binding Rossmann-fold domains"/>
    <property type="match status" value="1"/>
</dbReference>
<dbReference type="InterPro" id="IPR020904">
    <property type="entry name" value="Sc_DH/Rdtase_CS"/>
</dbReference>
<dbReference type="PANTHER" id="PTHR42879">
    <property type="entry name" value="3-OXOACYL-(ACYL-CARRIER-PROTEIN) REDUCTASE"/>
    <property type="match status" value="1"/>
</dbReference>
<comment type="similarity">
    <text evidence="1 2">Belongs to the short-chain dehydrogenases/reductases (SDR) family.</text>
</comment>
<evidence type="ECO:0000259" key="3">
    <source>
        <dbReference type="SMART" id="SM00822"/>
    </source>
</evidence>
<dbReference type="RefSeq" id="WP_182338469.1">
    <property type="nucleotide sequence ID" value="NZ_JACGXS010000002.1"/>
</dbReference>
<dbReference type="PRINTS" id="PR00081">
    <property type="entry name" value="GDHRDH"/>
</dbReference>
<keyword evidence="5" id="KW-1185">Reference proteome</keyword>
<dbReference type="PRINTS" id="PR00080">
    <property type="entry name" value="SDRFAMILY"/>
</dbReference>
<dbReference type="InterPro" id="IPR002347">
    <property type="entry name" value="SDR_fam"/>
</dbReference>
<dbReference type="EMBL" id="JACGXS010000002">
    <property type="protein sequence ID" value="MBA8681328.1"/>
    <property type="molecule type" value="Genomic_DNA"/>
</dbReference>
<protein>
    <submittedName>
        <fullName evidence="4">SDR family NAD(P)-dependent oxidoreductase</fullName>
    </submittedName>
</protein>
<sequence>MDLQLAGKVALVTGSSKGIGEAIALSLAGEGATVVIHGRGQQDAHEAAQRVVQAGGRAHVATGDIARESDVERIVASARQQAGRIDILVNNAGGSSPHTEKWADTRRDTWESTLNRNLLAAVGFSTLLLPDMRKAGWGRIVNIASAAAIMPPPTNPDYSASKAAMIAMTSSMSKAVAAEGVTVNAISPGTIHSQKLDARFRDIAAQGGDIERDAAWQEIEKRVIPLVGSIPVGRVGTLAEIANVVAFLCSPLAAYVNGVNLRVDGGLFAGI</sequence>
<dbReference type="GO" id="GO:0032787">
    <property type="term" value="P:monocarboxylic acid metabolic process"/>
    <property type="evidence" value="ECO:0007669"/>
    <property type="project" value="UniProtKB-ARBA"/>
</dbReference>
<dbReference type="Gene3D" id="3.40.50.720">
    <property type="entry name" value="NAD(P)-binding Rossmann-like Domain"/>
    <property type="match status" value="1"/>
</dbReference>
<dbReference type="InterPro" id="IPR036291">
    <property type="entry name" value="NAD(P)-bd_dom_sf"/>
</dbReference>